<dbReference type="Gene3D" id="3.10.129.10">
    <property type="entry name" value="Hotdog Thioesterase"/>
    <property type="match status" value="1"/>
</dbReference>
<dbReference type="GO" id="GO:0019171">
    <property type="term" value="F:(3R)-hydroxyacyl-[acyl-carrier-protein] dehydratase activity"/>
    <property type="evidence" value="ECO:0007669"/>
    <property type="project" value="TreeGrafter"/>
</dbReference>
<dbReference type="PANTHER" id="PTHR28152:SF1">
    <property type="entry name" value="HYDROXYACYL-THIOESTER DEHYDRATASE TYPE 2, MITOCHONDRIAL"/>
    <property type="match status" value="1"/>
</dbReference>
<reference evidence="1" key="1">
    <citation type="submission" date="2014-02" db="EMBL/GenBank/DDBJ databases">
        <title>Expanding our view of genomic diversity in Candidatus Accumulibacter clades.</title>
        <authorList>
            <person name="Skennerton C.T."/>
            <person name="Barr J.J."/>
            <person name="Slater F.R."/>
            <person name="Bond P.L."/>
            <person name="Tyson G.W."/>
        </authorList>
    </citation>
    <scope>NUCLEOTIDE SEQUENCE [LARGE SCALE GENOMIC DNA]</scope>
</reference>
<evidence type="ECO:0000313" key="1">
    <source>
        <dbReference type="EMBL" id="EXI89340.1"/>
    </source>
</evidence>
<comment type="caution">
    <text evidence="1">The sequence shown here is derived from an EMBL/GenBank/DDBJ whole genome shotgun (WGS) entry which is preliminary data.</text>
</comment>
<keyword evidence="2" id="KW-1185">Reference proteome</keyword>
<gene>
    <name evidence="1" type="ORF">AW11_01664</name>
</gene>
<dbReference type="PATRIC" id="fig|1454004.3.peg.1714"/>
<dbReference type="Proteomes" id="UP000022141">
    <property type="component" value="Unassembled WGS sequence"/>
</dbReference>
<evidence type="ECO:0008006" key="3">
    <source>
        <dbReference type="Google" id="ProtNLM"/>
    </source>
</evidence>
<dbReference type="EMBL" id="JEMY01000017">
    <property type="protein sequence ID" value="EXI89340.1"/>
    <property type="molecule type" value="Genomic_DNA"/>
</dbReference>
<dbReference type="InterPro" id="IPR029069">
    <property type="entry name" value="HotDog_dom_sf"/>
</dbReference>
<dbReference type="InterPro" id="IPR052741">
    <property type="entry name" value="Mitochondrial_HTD2"/>
</dbReference>
<protein>
    <recommendedName>
        <fullName evidence="3">N-terminal of MaoC-like dehydratase domain-containing protein</fullName>
    </recommendedName>
</protein>
<accession>A0A011QJY6</accession>
<name>A0A011QJY6_ACCRE</name>
<dbReference type="eggNOG" id="COG3777">
    <property type="taxonomic scope" value="Bacteria"/>
</dbReference>
<organism evidence="1 2">
    <name type="scientific">Accumulibacter regalis</name>
    <dbReference type="NCBI Taxonomy" id="522306"/>
    <lineage>
        <taxon>Bacteria</taxon>
        <taxon>Pseudomonadati</taxon>
        <taxon>Pseudomonadota</taxon>
        <taxon>Betaproteobacteria</taxon>
        <taxon>Candidatus Accumulibacter</taxon>
    </lineage>
</organism>
<dbReference type="STRING" id="1454004.AW11_01664"/>
<evidence type="ECO:0000313" key="2">
    <source>
        <dbReference type="Proteomes" id="UP000022141"/>
    </source>
</evidence>
<proteinExistence type="predicted"/>
<sequence>MTDAAADYSAWIGRREISDDELALAPALAAAATLDDTLTHFEKGSPLPPLWHWFYFLPRAPQAQLDVDGHPQRGGFMPPIPYPRRMFAGARLRFHRPLLIGQPARREALIRDIRQKSGRSGSLAFVSLLCSFYQDGVLCIEEEQDIVYREPGPAVARPRVIDWPPVDNATWSRIVTPDPTLLFRFSALTFNAHRIHYDRPYAVDEEGYPGLVVHGPLTAVLLMELLRKNAPRPVASFSFRGLAPLFDLAPFRLLCSGNDGRMSLEALAPDGVAAMSASADLMPA</sequence>
<dbReference type="PANTHER" id="PTHR28152">
    <property type="entry name" value="HYDROXYACYL-THIOESTER DEHYDRATASE TYPE 2, MITOCHONDRIAL"/>
    <property type="match status" value="1"/>
</dbReference>
<dbReference type="SUPFAM" id="SSF54637">
    <property type="entry name" value="Thioesterase/thiol ester dehydrase-isomerase"/>
    <property type="match status" value="2"/>
</dbReference>
<dbReference type="AlphaFoldDB" id="A0A011QJY6"/>